<protein>
    <submittedName>
        <fullName evidence="3">Tetratricopeptide repeat protein</fullName>
    </submittedName>
</protein>
<evidence type="ECO:0000313" key="3">
    <source>
        <dbReference type="EMBL" id="MBV6341380.1"/>
    </source>
</evidence>
<feature type="transmembrane region" description="Helical" evidence="2">
    <location>
        <begin position="173"/>
        <end position="202"/>
    </location>
</feature>
<dbReference type="EMBL" id="JABXWD010000101">
    <property type="protein sequence ID" value="MBV6341380.1"/>
    <property type="molecule type" value="Genomic_DNA"/>
</dbReference>
<keyword evidence="1" id="KW-0802">TPR repeat</keyword>
<reference evidence="3 4" key="1">
    <citation type="journal article" date="2020" name="J Geophys Res Biogeosci">
        <title>Magnetotaxis as an Adaptation to Enable Bacterial Shuttling of Microbial Sulfur and Sulfur Cycling Across Aquatic Oxic#Anoxic Interfaces.</title>
        <authorList>
            <person name="Li J."/>
            <person name="Liu P."/>
            <person name="Wang J."/>
            <person name="Roberts A.P."/>
            <person name="Pan Y."/>
        </authorList>
    </citation>
    <scope>NUCLEOTIDE SEQUENCE [LARGE SCALE GENOMIC DNA]</scope>
    <source>
        <strain evidence="3 4">MYR-1_YQ</strain>
    </source>
</reference>
<proteinExistence type="predicted"/>
<feature type="transmembrane region" description="Helical" evidence="2">
    <location>
        <begin position="208"/>
        <end position="228"/>
    </location>
</feature>
<dbReference type="Pfam" id="PF06347">
    <property type="entry name" value="SH3_4"/>
    <property type="match status" value="1"/>
</dbReference>
<gene>
    <name evidence="3" type="ORF">HWQ67_07260</name>
</gene>
<keyword evidence="2" id="KW-0472">Membrane</keyword>
<keyword evidence="2" id="KW-1133">Transmembrane helix</keyword>
<dbReference type="Pfam" id="PF13432">
    <property type="entry name" value="TPR_16"/>
    <property type="match status" value="1"/>
</dbReference>
<dbReference type="PROSITE" id="PS50293">
    <property type="entry name" value="TPR_REGION"/>
    <property type="match status" value="1"/>
</dbReference>
<dbReference type="InterPro" id="IPR010466">
    <property type="entry name" value="DUF1058"/>
</dbReference>
<comment type="caution">
    <text evidence="3">The sequence shown here is derived from an EMBL/GenBank/DDBJ whole genome shotgun (WGS) entry which is preliminary data.</text>
</comment>
<keyword evidence="4" id="KW-1185">Reference proteome</keyword>
<name>A0ABS6RYH4_9BACT</name>
<dbReference type="RefSeq" id="WP_218252015.1">
    <property type="nucleotide sequence ID" value="NZ_JABXWD010000101.1"/>
</dbReference>
<dbReference type="PROSITE" id="PS50005">
    <property type="entry name" value="TPR"/>
    <property type="match status" value="1"/>
</dbReference>
<dbReference type="InterPro" id="IPR019734">
    <property type="entry name" value="TPR_rpt"/>
</dbReference>
<evidence type="ECO:0000256" key="2">
    <source>
        <dbReference type="SAM" id="Phobius"/>
    </source>
</evidence>
<feature type="repeat" description="TPR" evidence="1">
    <location>
        <begin position="106"/>
        <end position="139"/>
    </location>
</feature>
<dbReference type="SMART" id="SM00028">
    <property type="entry name" value="TPR"/>
    <property type="match status" value="2"/>
</dbReference>
<sequence length="299" mass="33101">MIGVTLQEIKIYSIKIKNYGVKGTGPLAGGFKGGQSRPLLSLFLHGQALILMILAMLMPLTVHADAGAAAGTKDVFQQASVYYAQGKYDDAIARYEGLLTTGVESGSLYYNLGNCYFKAGDIGRAILSYERAMRLIPHDADLKANYEFVLSQVPGRDKGQPEGRMRRFLDTAFGLLTINGICVMLVVLYMLAIVILIGRLYAEVLRRYAVLLISVVLLLFVVASYVLYVRIVLSDSEAVVLKDKVEARYEPFDTATVFFTLPVGMKVRIQQAKDNWYKVSRPDAKHGWVSKELIGVVNQ</sequence>
<evidence type="ECO:0000256" key="1">
    <source>
        <dbReference type="PROSITE-ProRule" id="PRU00339"/>
    </source>
</evidence>
<dbReference type="Proteomes" id="UP001196980">
    <property type="component" value="Unassembled WGS sequence"/>
</dbReference>
<accession>A0ABS6RYH4</accession>
<keyword evidence="2" id="KW-0812">Transmembrane</keyword>
<evidence type="ECO:0000313" key="4">
    <source>
        <dbReference type="Proteomes" id="UP001196980"/>
    </source>
</evidence>
<organism evidence="3 4">
    <name type="scientific">Candidatus Magnetobacterium casense</name>
    <dbReference type="NCBI Taxonomy" id="1455061"/>
    <lineage>
        <taxon>Bacteria</taxon>
        <taxon>Pseudomonadati</taxon>
        <taxon>Nitrospirota</taxon>
        <taxon>Thermodesulfovibrionia</taxon>
        <taxon>Thermodesulfovibrionales</taxon>
        <taxon>Candidatus Magnetobacteriaceae</taxon>
        <taxon>Candidatus Magnetobacterium</taxon>
    </lineage>
</organism>
<feature type="transmembrane region" description="Helical" evidence="2">
    <location>
        <begin position="39"/>
        <end position="57"/>
    </location>
</feature>